<feature type="compositionally biased region" description="Low complexity" evidence="1">
    <location>
        <begin position="273"/>
        <end position="283"/>
    </location>
</feature>
<keyword evidence="3" id="KW-1185">Reference proteome</keyword>
<feature type="compositionally biased region" description="Polar residues" evidence="1">
    <location>
        <begin position="205"/>
        <end position="217"/>
    </location>
</feature>
<sequence length="805" mass="89615">MSTPRKTDRVSLARHHHPQSPFGRADDPSHEFEFETNLALSPPTKQNGTRPRHNYRTGTLAGAYRAISRTSMSEEGVHLGSTPSPRQPWNRIDKQSPTSDISNPPEELVDAYKRIEEDGTLADYVQWDDPEVSSRKNSPGRLSRSSSKQRGREYDGGSRDGRAFSEGGLFDGIGHNSPRRTTDYSRDEQRLRRVTGKDSPVFSKAKTTSHSALTADNLQRREKEERPWEQDNNRYHQDQQTSDYEGDRGPSLNLPRTWGSRAARRQEWLRNVSGSSGSEPPENGNRDISDEAPAPKTNTNENQSSRPIRSSSHIDRASASNRGALEERVANLRTQNVQDTKDQAGLGLDQHSLQTDGAAIPNTPIVVYKNSNMTRPSTTKRDSQELLRKLSRTESPKMDQIQTPDPPKLFERKFYDKTPRVTGAWVDTPMTERAVDIPSDLTKDIVAPPAPPNAKEESASALKPAADPIIAKQSKPRPPLARPKLPKSALETVIEDASSGKEALNMGDDTIESLQAILDDPTDLKIEEDEDAAYKHVLDRLGLLRQNSEGSDDYDRIDTKLQSLAQHITEVKKGLDRLQGHVANGFEDLDAKNGTTKTPPPISTPTSSESCKTCSTPSDTRLYAAIPLPRLWEQNLTSRRLQLTKLGWTTLIFTMWYIIECTMTEMYSHPLISDTCTGYCLRPDAPVFPFVTVTMLWRWSHLSTVLGPIITLGVALFRLVAQLLGLWDGYVDEPASLANLVGEIRINGTPVAFPWLTPPSKTQGFSPSSVLPPPPPPPRPEWTPRHDAPTQAGDDQASMDDDEYL</sequence>
<dbReference type="EMBL" id="JAPZBU010000009">
    <property type="protein sequence ID" value="KAJ5386064.1"/>
    <property type="molecule type" value="Genomic_DNA"/>
</dbReference>
<comment type="caution">
    <text evidence="2">The sequence shown here is derived from an EMBL/GenBank/DDBJ whole genome shotgun (WGS) entry which is preliminary data.</text>
</comment>
<reference evidence="2" key="2">
    <citation type="journal article" date="2023" name="IMA Fungus">
        <title>Comparative genomic study of the Penicillium genus elucidates a diverse pangenome and 15 lateral gene transfer events.</title>
        <authorList>
            <person name="Petersen C."/>
            <person name="Sorensen T."/>
            <person name="Nielsen M.R."/>
            <person name="Sondergaard T.E."/>
            <person name="Sorensen J.L."/>
            <person name="Fitzpatrick D.A."/>
            <person name="Frisvad J.C."/>
            <person name="Nielsen K.L."/>
        </authorList>
    </citation>
    <scope>NUCLEOTIDE SEQUENCE</scope>
    <source>
        <strain evidence="2">IBT 29677</strain>
    </source>
</reference>
<proteinExistence type="predicted"/>
<feature type="region of interest" description="Disordered" evidence="1">
    <location>
        <begin position="68"/>
        <end position="322"/>
    </location>
</feature>
<accession>A0A9W9VMY8</accession>
<feature type="compositionally biased region" description="Basic and acidic residues" evidence="1">
    <location>
        <begin position="1"/>
        <end position="11"/>
    </location>
</feature>
<organism evidence="2 3">
    <name type="scientific">Penicillium cosmopolitanum</name>
    <dbReference type="NCBI Taxonomy" id="1131564"/>
    <lineage>
        <taxon>Eukaryota</taxon>
        <taxon>Fungi</taxon>
        <taxon>Dikarya</taxon>
        <taxon>Ascomycota</taxon>
        <taxon>Pezizomycotina</taxon>
        <taxon>Eurotiomycetes</taxon>
        <taxon>Eurotiomycetidae</taxon>
        <taxon>Eurotiales</taxon>
        <taxon>Aspergillaceae</taxon>
        <taxon>Penicillium</taxon>
    </lineage>
</organism>
<dbReference type="RefSeq" id="XP_056483862.1">
    <property type="nucleotide sequence ID" value="XM_056633242.1"/>
</dbReference>
<feature type="compositionally biased region" description="Polar residues" evidence="1">
    <location>
        <begin position="296"/>
        <end position="311"/>
    </location>
</feature>
<gene>
    <name evidence="2" type="ORF">N7509_008605</name>
</gene>
<feature type="region of interest" description="Disordered" evidence="1">
    <location>
        <begin position="1"/>
        <end position="30"/>
    </location>
</feature>
<protein>
    <submittedName>
        <fullName evidence="2">Uncharacterized protein</fullName>
    </submittedName>
</protein>
<feature type="compositionally biased region" description="Basic and acidic residues" evidence="1">
    <location>
        <begin position="150"/>
        <end position="163"/>
    </location>
</feature>
<dbReference type="OrthoDB" id="3439035at2759"/>
<feature type="region of interest" description="Disordered" evidence="1">
    <location>
        <begin position="759"/>
        <end position="805"/>
    </location>
</feature>
<dbReference type="GeneID" id="81372222"/>
<evidence type="ECO:0000313" key="2">
    <source>
        <dbReference type="EMBL" id="KAJ5386064.1"/>
    </source>
</evidence>
<dbReference type="AlphaFoldDB" id="A0A9W9VMY8"/>
<feature type="compositionally biased region" description="Pro residues" evidence="1">
    <location>
        <begin position="770"/>
        <end position="781"/>
    </location>
</feature>
<feature type="compositionally biased region" description="Basic and acidic residues" evidence="1">
    <location>
        <begin position="180"/>
        <end position="191"/>
    </location>
</feature>
<feature type="region of interest" description="Disordered" evidence="1">
    <location>
        <begin position="39"/>
        <end position="58"/>
    </location>
</feature>
<feature type="region of interest" description="Disordered" evidence="1">
    <location>
        <begin position="589"/>
        <end position="611"/>
    </location>
</feature>
<reference evidence="2" key="1">
    <citation type="submission" date="2022-12" db="EMBL/GenBank/DDBJ databases">
        <authorList>
            <person name="Petersen C."/>
        </authorList>
    </citation>
    <scope>NUCLEOTIDE SEQUENCE</scope>
    <source>
        <strain evidence="2">IBT 29677</strain>
    </source>
</reference>
<evidence type="ECO:0000313" key="3">
    <source>
        <dbReference type="Proteomes" id="UP001147747"/>
    </source>
</evidence>
<feature type="region of interest" description="Disordered" evidence="1">
    <location>
        <begin position="442"/>
        <end position="486"/>
    </location>
</feature>
<feature type="compositionally biased region" description="Basic and acidic residues" evidence="1">
    <location>
        <begin position="218"/>
        <end position="237"/>
    </location>
</feature>
<name>A0A9W9VMY8_9EURO</name>
<evidence type="ECO:0000256" key="1">
    <source>
        <dbReference type="SAM" id="MobiDB-lite"/>
    </source>
</evidence>
<dbReference type="Proteomes" id="UP001147747">
    <property type="component" value="Unassembled WGS sequence"/>
</dbReference>